<evidence type="ECO:0000313" key="4">
    <source>
        <dbReference type="Proteomes" id="UP001642409"/>
    </source>
</evidence>
<reference evidence="2" key="1">
    <citation type="submission" date="2023-06" db="EMBL/GenBank/DDBJ databases">
        <authorList>
            <person name="Kurt Z."/>
        </authorList>
    </citation>
    <scope>NUCLEOTIDE SEQUENCE</scope>
</reference>
<organism evidence="2">
    <name type="scientific">Hexamita inflata</name>
    <dbReference type="NCBI Taxonomy" id="28002"/>
    <lineage>
        <taxon>Eukaryota</taxon>
        <taxon>Metamonada</taxon>
        <taxon>Diplomonadida</taxon>
        <taxon>Hexamitidae</taxon>
        <taxon>Hexamitinae</taxon>
        <taxon>Hexamita</taxon>
    </lineage>
</organism>
<dbReference type="Proteomes" id="UP001642409">
    <property type="component" value="Unassembled WGS sequence"/>
</dbReference>
<dbReference type="EMBL" id="CAXDID020000259">
    <property type="protein sequence ID" value="CAL6066252.1"/>
    <property type="molecule type" value="Genomic_DNA"/>
</dbReference>
<feature type="coiled-coil region" evidence="1">
    <location>
        <begin position="153"/>
        <end position="180"/>
    </location>
</feature>
<evidence type="ECO:0000313" key="2">
    <source>
        <dbReference type="EMBL" id="CAI9921193.1"/>
    </source>
</evidence>
<dbReference type="EMBL" id="CATOUU010000217">
    <property type="protein sequence ID" value="CAI9921193.1"/>
    <property type="molecule type" value="Genomic_DNA"/>
</dbReference>
<proteinExistence type="predicted"/>
<name>A0AA86TSY2_9EUKA</name>
<sequence length="837" mass="92360">MLDQRIFDNISSLNGTIYLLNDILSNRTQQLDNNIAQNISLSIQALKQNSSNLEQFIISNYTQADYNLQRNTSALDARILNNFTKLQNNLQVNSSNLEQYIISNYSKNDLNLQSNTSELDKRIRDNSSALMTIISNNVSNLELSIISNNSQMNQKLLDTNALLQSNINQLQAQISSLQYLTYTVNTQLLFINSQSTYDFKLFNISSVTNNISSLSFQNGFVFDILVENAFIDVQSIGSAFTLFKNQTRFTKMKIQLQTINVQSTGAILTFSDNAVIHEMSIIQKELCNINVQSSVQLSILQTLSINTKIQDLIINLTFVMSSTGGINLVRSVNGNISIDGYQVYGSYVSTDCVSLVAATVQNSIIAIQHQIITTSIFQVGNQSSYLLSSVINSYATINHIQISTISNTNYIMQIQSTTTNKAQFGGLICSYNDSKITIIDIYCKQNDIWTTSYLYQSGILIGQITSNNTLSISKIQIKYQFQCKIFTIFGIIGSTDSVTNFKQCDVQLHAISENLHLFGCIGQVTELSTNIQIYQIILQVTISNNNQGGTVSAIVGLQKAKRYQVSDINIINSTIFGVYMCSLIFGQTYNSGDISNIFIQYSQIEAHSIYHSYCGTLIGQMSNGQMIIINILINTSKINSTSDLTDPHTGSLVGEQLLNSNLTINNVNISNCTCIGIAVLNESNNGTYKAAYNGELVGITYSLLNIYKVLVSNSVLESLAQLTVYSGIVGYAGDKSNITMNNISANSINIQSISKKYVYSAGIIGFTRFIADINNVSISNNNVVCSSINSYCKITINYVLINQIQISNSTSNGVNTINDVVQLNCVTFNNLESLTGC</sequence>
<keyword evidence="1" id="KW-0175">Coiled coil</keyword>
<evidence type="ECO:0000256" key="1">
    <source>
        <dbReference type="SAM" id="Coils"/>
    </source>
</evidence>
<dbReference type="AlphaFoldDB" id="A0AA86TSY2"/>
<gene>
    <name evidence="3" type="ORF">HINF_LOCUS52232</name>
    <name evidence="2" type="ORF">HINF_LOCUS8838</name>
</gene>
<protein>
    <submittedName>
        <fullName evidence="3">Hypothetical_protein</fullName>
    </submittedName>
</protein>
<comment type="caution">
    <text evidence="2">The sequence shown here is derived from an EMBL/GenBank/DDBJ whole genome shotgun (WGS) entry which is preliminary data.</text>
</comment>
<keyword evidence="4" id="KW-1185">Reference proteome</keyword>
<evidence type="ECO:0000313" key="3">
    <source>
        <dbReference type="EMBL" id="CAL6066252.1"/>
    </source>
</evidence>
<reference evidence="3 4" key="2">
    <citation type="submission" date="2024-07" db="EMBL/GenBank/DDBJ databases">
        <authorList>
            <person name="Akdeniz Z."/>
        </authorList>
    </citation>
    <scope>NUCLEOTIDE SEQUENCE [LARGE SCALE GENOMIC DNA]</scope>
</reference>
<accession>A0AA86TSY2</accession>